<name>A0A7S4QTR7_9DINO</name>
<dbReference type="AlphaFoldDB" id="A0A7S4QTR7"/>
<feature type="region of interest" description="Disordered" evidence="1">
    <location>
        <begin position="162"/>
        <end position="217"/>
    </location>
</feature>
<evidence type="ECO:0000259" key="2">
    <source>
        <dbReference type="PROSITE" id="PS50053"/>
    </source>
</evidence>
<dbReference type="PROSITE" id="PS50053">
    <property type="entry name" value="UBIQUITIN_2"/>
    <property type="match status" value="1"/>
</dbReference>
<dbReference type="InterPro" id="IPR000626">
    <property type="entry name" value="Ubiquitin-like_dom"/>
</dbReference>
<evidence type="ECO:0000256" key="1">
    <source>
        <dbReference type="SAM" id="MobiDB-lite"/>
    </source>
</evidence>
<feature type="domain" description="Ubiquitin-like" evidence="2">
    <location>
        <begin position="7"/>
        <end position="78"/>
    </location>
</feature>
<gene>
    <name evidence="3" type="ORF">AMON00008_LOCUS24778</name>
</gene>
<organism evidence="3">
    <name type="scientific">Alexandrium monilatum</name>
    <dbReference type="NCBI Taxonomy" id="311494"/>
    <lineage>
        <taxon>Eukaryota</taxon>
        <taxon>Sar</taxon>
        <taxon>Alveolata</taxon>
        <taxon>Dinophyceae</taxon>
        <taxon>Gonyaulacales</taxon>
        <taxon>Pyrocystaceae</taxon>
        <taxon>Alexandrium</taxon>
    </lineage>
</organism>
<dbReference type="SUPFAM" id="SSF54236">
    <property type="entry name" value="Ubiquitin-like"/>
    <property type="match status" value="1"/>
</dbReference>
<dbReference type="EMBL" id="HBNR01036039">
    <property type="protein sequence ID" value="CAE4592142.1"/>
    <property type="molecule type" value="Transcribed_RNA"/>
</dbReference>
<evidence type="ECO:0000313" key="3">
    <source>
        <dbReference type="EMBL" id="CAE4592142.1"/>
    </source>
</evidence>
<sequence length="217" mass="23154">MAGTGERAVVVLTPAGGHFTARVSPGDTTWTLKERLEVDVGRPARSMRLIQGEEVLEDEWALLERGLADGARLTLVLSDLPVGTFELRPRNAGASVLAVFESTGRVAVQVHESERTSDSEDEHYDPYARRAAWAQCYFGSCRQGTAGKLVIAVSHCARPRRARVARRSQRPVPPLRAAGATSGPPSRTPSSVPCDGRFQGGGAPGAACRGVRGRRGA</sequence>
<proteinExistence type="predicted"/>
<reference evidence="3" key="1">
    <citation type="submission" date="2021-01" db="EMBL/GenBank/DDBJ databases">
        <authorList>
            <person name="Corre E."/>
            <person name="Pelletier E."/>
            <person name="Niang G."/>
            <person name="Scheremetjew M."/>
            <person name="Finn R."/>
            <person name="Kale V."/>
            <person name="Holt S."/>
            <person name="Cochrane G."/>
            <person name="Meng A."/>
            <person name="Brown T."/>
            <person name="Cohen L."/>
        </authorList>
    </citation>
    <scope>NUCLEOTIDE SEQUENCE</scope>
    <source>
        <strain evidence="3">CCMP3105</strain>
    </source>
</reference>
<dbReference type="CDD" id="cd17039">
    <property type="entry name" value="Ubl_ubiquitin_like"/>
    <property type="match status" value="1"/>
</dbReference>
<dbReference type="Pfam" id="PF00240">
    <property type="entry name" value="ubiquitin"/>
    <property type="match status" value="1"/>
</dbReference>
<accession>A0A7S4QTR7</accession>
<dbReference type="Gene3D" id="3.10.20.90">
    <property type="entry name" value="Phosphatidylinositol 3-kinase Catalytic Subunit, Chain A, domain 1"/>
    <property type="match status" value="1"/>
</dbReference>
<protein>
    <recommendedName>
        <fullName evidence="2">Ubiquitin-like domain-containing protein</fullName>
    </recommendedName>
</protein>
<dbReference type="InterPro" id="IPR029071">
    <property type="entry name" value="Ubiquitin-like_domsf"/>
</dbReference>